<dbReference type="PANTHER" id="PTHR22792:SF132">
    <property type="entry name" value="LA-RELATED PROTEIN 1"/>
    <property type="match status" value="1"/>
</dbReference>
<proteinExistence type="predicted"/>
<dbReference type="Pfam" id="PF05383">
    <property type="entry name" value="La"/>
    <property type="match status" value="1"/>
</dbReference>
<dbReference type="GO" id="GO:0005737">
    <property type="term" value="C:cytoplasm"/>
    <property type="evidence" value="ECO:0007669"/>
    <property type="project" value="UniProtKB-ARBA"/>
</dbReference>
<dbReference type="PANTHER" id="PTHR22792">
    <property type="entry name" value="LUPUS LA PROTEIN-RELATED"/>
    <property type="match status" value="1"/>
</dbReference>
<comment type="caution">
    <text evidence="4">The sequence shown here is derived from an EMBL/GenBank/DDBJ whole genome shotgun (WGS) entry which is preliminary data.</text>
</comment>
<evidence type="ECO:0000313" key="5">
    <source>
        <dbReference type="Proteomes" id="UP001168877"/>
    </source>
</evidence>
<keyword evidence="5" id="KW-1185">Reference proteome</keyword>
<accession>A0AA39SK82</accession>
<dbReference type="Gene3D" id="1.10.10.10">
    <property type="entry name" value="Winged helix-like DNA-binding domain superfamily/Winged helix DNA-binding domain"/>
    <property type="match status" value="1"/>
</dbReference>
<name>A0AA39SK82_ACESA</name>
<dbReference type="CDD" id="cd07323">
    <property type="entry name" value="LAM"/>
    <property type="match status" value="1"/>
</dbReference>
<evidence type="ECO:0000313" key="4">
    <source>
        <dbReference type="EMBL" id="KAK0593374.1"/>
    </source>
</evidence>
<dbReference type="Proteomes" id="UP001168877">
    <property type="component" value="Unassembled WGS sequence"/>
</dbReference>
<dbReference type="InterPro" id="IPR006630">
    <property type="entry name" value="La_HTH"/>
</dbReference>
<dbReference type="PROSITE" id="PS50961">
    <property type="entry name" value="HTH_LA"/>
    <property type="match status" value="1"/>
</dbReference>
<evidence type="ECO:0000256" key="2">
    <source>
        <dbReference type="PROSITE-ProRule" id="PRU00332"/>
    </source>
</evidence>
<evidence type="ECO:0000256" key="1">
    <source>
        <dbReference type="ARBA" id="ARBA00022884"/>
    </source>
</evidence>
<evidence type="ECO:0000259" key="3">
    <source>
        <dbReference type="PROSITE" id="PS50961"/>
    </source>
</evidence>
<gene>
    <name evidence="4" type="ORF">LWI29_035576</name>
</gene>
<dbReference type="AlphaFoldDB" id="A0AA39SK82"/>
<reference evidence="4" key="2">
    <citation type="submission" date="2023-06" db="EMBL/GenBank/DDBJ databases">
        <authorList>
            <person name="Swenson N.G."/>
            <person name="Wegrzyn J.L."/>
            <person name="Mcevoy S.L."/>
        </authorList>
    </citation>
    <scope>NUCLEOTIDE SEQUENCE</scope>
    <source>
        <strain evidence="4">NS2018</strain>
        <tissue evidence="4">Leaf</tissue>
    </source>
</reference>
<keyword evidence="1 2" id="KW-0694">RNA-binding</keyword>
<sequence>MMHPPPPPSPSPPLPTVSSIPFIPIEPMRPFVHPIWHIGPSRSHAVNFNAPDPSLQSLIAKQIVYYFSKENLIKDTYLRHMIDDHNWVPIKLIAGFNKVKLLTNNINLILDALQGSRVVEV</sequence>
<dbReference type="SMART" id="SM00715">
    <property type="entry name" value="LA"/>
    <property type="match status" value="1"/>
</dbReference>
<dbReference type="EMBL" id="JAUESC010000380">
    <property type="protein sequence ID" value="KAK0593374.1"/>
    <property type="molecule type" value="Genomic_DNA"/>
</dbReference>
<organism evidence="4 5">
    <name type="scientific">Acer saccharum</name>
    <name type="common">Sugar maple</name>
    <dbReference type="NCBI Taxonomy" id="4024"/>
    <lineage>
        <taxon>Eukaryota</taxon>
        <taxon>Viridiplantae</taxon>
        <taxon>Streptophyta</taxon>
        <taxon>Embryophyta</taxon>
        <taxon>Tracheophyta</taxon>
        <taxon>Spermatophyta</taxon>
        <taxon>Magnoliopsida</taxon>
        <taxon>eudicotyledons</taxon>
        <taxon>Gunneridae</taxon>
        <taxon>Pentapetalae</taxon>
        <taxon>rosids</taxon>
        <taxon>malvids</taxon>
        <taxon>Sapindales</taxon>
        <taxon>Sapindaceae</taxon>
        <taxon>Hippocastanoideae</taxon>
        <taxon>Acereae</taxon>
        <taxon>Acer</taxon>
    </lineage>
</organism>
<feature type="domain" description="HTH La-type RNA-binding" evidence="3">
    <location>
        <begin position="49"/>
        <end position="121"/>
    </location>
</feature>
<protein>
    <recommendedName>
        <fullName evidence="3">HTH La-type RNA-binding domain-containing protein</fullName>
    </recommendedName>
</protein>
<dbReference type="InterPro" id="IPR045180">
    <property type="entry name" value="La_dom_prot"/>
</dbReference>
<dbReference type="InterPro" id="IPR036388">
    <property type="entry name" value="WH-like_DNA-bd_sf"/>
</dbReference>
<dbReference type="SUPFAM" id="SSF46785">
    <property type="entry name" value="Winged helix' DNA-binding domain"/>
    <property type="match status" value="1"/>
</dbReference>
<reference evidence="4" key="1">
    <citation type="journal article" date="2022" name="Plant J.">
        <title>Strategies of tolerance reflected in two North American maple genomes.</title>
        <authorList>
            <person name="McEvoy S.L."/>
            <person name="Sezen U.U."/>
            <person name="Trouern-Trend A."/>
            <person name="McMahon S.M."/>
            <person name="Schaberg P.G."/>
            <person name="Yang J."/>
            <person name="Wegrzyn J.L."/>
            <person name="Swenson N.G."/>
        </authorList>
    </citation>
    <scope>NUCLEOTIDE SEQUENCE</scope>
    <source>
        <strain evidence="4">NS2018</strain>
    </source>
</reference>
<dbReference type="InterPro" id="IPR036390">
    <property type="entry name" value="WH_DNA-bd_sf"/>
</dbReference>
<dbReference type="GO" id="GO:0003723">
    <property type="term" value="F:RNA binding"/>
    <property type="evidence" value="ECO:0007669"/>
    <property type="project" value="UniProtKB-UniRule"/>
</dbReference>